<organism evidence="1">
    <name type="scientific">marine sediment metagenome</name>
    <dbReference type="NCBI Taxonomy" id="412755"/>
    <lineage>
        <taxon>unclassified sequences</taxon>
        <taxon>metagenomes</taxon>
        <taxon>ecological metagenomes</taxon>
    </lineage>
</organism>
<protein>
    <submittedName>
        <fullName evidence="1">Uncharacterized protein</fullName>
    </submittedName>
</protein>
<name>A0A0F9RCB2_9ZZZZ</name>
<sequence length="73" mass="8087">MRKIVGIIRDGKYNPLEQPIDKPGVGMGLSESRPFKPTKFETLEGEPVITSKRQLKDICDKAGLRSGLIENSC</sequence>
<evidence type="ECO:0000313" key="1">
    <source>
        <dbReference type="EMBL" id="KKN52579.1"/>
    </source>
</evidence>
<dbReference type="EMBL" id="LAZR01001013">
    <property type="protein sequence ID" value="KKN52579.1"/>
    <property type="molecule type" value="Genomic_DNA"/>
</dbReference>
<reference evidence="1" key="1">
    <citation type="journal article" date="2015" name="Nature">
        <title>Complex archaea that bridge the gap between prokaryotes and eukaryotes.</title>
        <authorList>
            <person name="Spang A."/>
            <person name="Saw J.H."/>
            <person name="Jorgensen S.L."/>
            <person name="Zaremba-Niedzwiedzka K."/>
            <person name="Martijn J."/>
            <person name="Lind A.E."/>
            <person name="van Eijk R."/>
            <person name="Schleper C."/>
            <person name="Guy L."/>
            <person name="Ettema T.J."/>
        </authorList>
    </citation>
    <scope>NUCLEOTIDE SEQUENCE</scope>
</reference>
<comment type="caution">
    <text evidence="1">The sequence shown here is derived from an EMBL/GenBank/DDBJ whole genome shotgun (WGS) entry which is preliminary data.</text>
</comment>
<proteinExistence type="predicted"/>
<gene>
    <name evidence="1" type="ORF">LCGC14_0611310</name>
</gene>
<dbReference type="AlphaFoldDB" id="A0A0F9RCB2"/>
<accession>A0A0F9RCB2</accession>